<name>A0A918J7N2_9ACTN</name>
<accession>A0A918J7N2</accession>
<organism evidence="1 2">
    <name type="scientific">Streptomyces lucensis JCM 4490</name>
    <dbReference type="NCBI Taxonomy" id="1306176"/>
    <lineage>
        <taxon>Bacteria</taxon>
        <taxon>Bacillati</taxon>
        <taxon>Actinomycetota</taxon>
        <taxon>Actinomycetes</taxon>
        <taxon>Kitasatosporales</taxon>
        <taxon>Streptomycetaceae</taxon>
        <taxon>Streptomyces</taxon>
    </lineage>
</organism>
<evidence type="ECO:0000313" key="2">
    <source>
        <dbReference type="Proteomes" id="UP000620224"/>
    </source>
</evidence>
<gene>
    <name evidence="1" type="ORF">GCM10010503_36590</name>
</gene>
<keyword evidence="2" id="KW-1185">Reference proteome</keyword>
<reference evidence="1" key="2">
    <citation type="submission" date="2020-09" db="EMBL/GenBank/DDBJ databases">
        <authorList>
            <person name="Sun Q."/>
            <person name="Ohkuma M."/>
        </authorList>
    </citation>
    <scope>NUCLEOTIDE SEQUENCE</scope>
    <source>
        <strain evidence="1">JCM 4490</strain>
    </source>
</reference>
<dbReference type="AlphaFoldDB" id="A0A918J7N2"/>
<proteinExistence type="predicted"/>
<evidence type="ECO:0000313" key="1">
    <source>
        <dbReference type="EMBL" id="GGW56155.1"/>
    </source>
</evidence>
<dbReference type="Proteomes" id="UP000620224">
    <property type="component" value="Unassembled WGS sequence"/>
</dbReference>
<comment type="caution">
    <text evidence="1">The sequence shown here is derived from an EMBL/GenBank/DDBJ whole genome shotgun (WGS) entry which is preliminary data.</text>
</comment>
<sequence length="113" mass="12510">MWLRGVVTAGEVVPTFFSRQAGPRTVGAPAVPVPGDQLLATLMSQTLRLGRPPGGQRRTDLSRVQGLRRPVALEAGRLLEPRHADLLHRMWLIERAKESKESDLANEINLRTP</sequence>
<reference evidence="1" key="1">
    <citation type="journal article" date="2014" name="Int. J. Syst. Evol. Microbiol.">
        <title>Complete genome sequence of Corynebacterium casei LMG S-19264T (=DSM 44701T), isolated from a smear-ripened cheese.</title>
        <authorList>
            <consortium name="US DOE Joint Genome Institute (JGI-PGF)"/>
            <person name="Walter F."/>
            <person name="Albersmeier A."/>
            <person name="Kalinowski J."/>
            <person name="Ruckert C."/>
        </authorList>
    </citation>
    <scope>NUCLEOTIDE SEQUENCE</scope>
    <source>
        <strain evidence="1">JCM 4490</strain>
    </source>
</reference>
<protein>
    <submittedName>
        <fullName evidence="1">Uncharacterized protein</fullName>
    </submittedName>
</protein>
<dbReference type="EMBL" id="BMUE01000007">
    <property type="protein sequence ID" value="GGW56155.1"/>
    <property type="molecule type" value="Genomic_DNA"/>
</dbReference>